<dbReference type="Gene3D" id="1.10.1220.10">
    <property type="entry name" value="Met repressor-like"/>
    <property type="match status" value="1"/>
</dbReference>
<accession>A0A430F693</accession>
<organism evidence="2 3">
    <name type="scientific">Bifidobacterium callimiconis</name>
    <dbReference type="NCBI Taxonomy" id="2306973"/>
    <lineage>
        <taxon>Bacteria</taxon>
        <taxon>Bacillati</taxon>
        <taxon>Actinomycetota</taxon>
        <taxon>Actinomycetes</taxon>
        <taxon>Bifidobacteriales</taxon>
        <taxon>Bifidobacteriaceae</taxon>
        <taxon>Bifidobacterium</taxon>
    </lineage>
</organism>
<dbReference type="InterPro" id="IPR013321">
    <property type="entry name" value="Arc_rbn_hlx_hlx"/>
</dbReference>
<feature type="region of interest" description="Disordered" evidence="1">
    <location>
        <begin position="17"/>
        <end position="39"/>
    </location>
</feature>
<evidence type="ECO:0000256" key="1">
    <source>
        <dbReference type="SAM" id="MobiDB-lite"/>
    </source>
</evidence>
<dbReference type="OrthoDB" id="3234009at2"/>
<reference evidence="2 3" key="1">
    <citation type="submission" date="2018-09" db="EMBL/GenBank/DDBJ databases">
        <title>Characterization of the phylogenetic diversity of five novel species belonging to the genus Bifidobacterium.</title>
        <authorList>
            <person name="Lugli G.A."/>
            <person name="Duranti S."/>
            <person name="Milani C."/>
        </authorList>
    </citation>
    <scope>NUCLEOTIDE SEQUENCE [LARGE SCALE GENOMIC DNA]</scope>
    <source>
        <strain evidence="2 3">2028B</strain>
    </source>
</reference>
<dbReference type="GO" id="GO:0006355">
    <property type="term" value="P:regulation of DNA-templated transcription"/>
    <property type="evidence" value="ECO:0007669"/>
    <property type="project" value="InterPro"/>
</dbReference>
<keyword evidence="3" id="KW-1185">Reference proteome</keyword>
<evidence type="ECO:0000313" key="2">
    <source>
        <dbReference type="EMBL" id="RSX47123.1"/>
    </source>
</evidence>
<sequence length="91" mass="10432">MSVSRRDEELLALVGMTPEQAERDAREAEDETIPDPLDGRVHYGLHLGPADERMVTVSLRIPKSDLDRITAQARRYHLSRSEYMRRRLASA</sequence>
<dbReference type="RefSeq" id="WP_126031022.1">
    <property type="nucleotide sequence ID" value="NZ_QXGJ01000029.1"/>
</dbReference>
<gene>
    <name evidence="2" type="ORF">D2E23_2258</name>
</gene>
<dbReference type="Proteomes" id="UP000288607">
    <property type="component" value="Unassembled WGS sequence"/>
</dbReference>
<protein>
    <submittedName>
        <fullName evidence="2">CopG-like</fullName>
    </submittedName>
</protein>
<evidence type="ECO:0000313" key="3">
    <source>
        <dbReference type="Proteomes" id="UP000288607"/>
    </source>
</evidence>
<dbReference type="AlphaFoldDB" id="A0A430F693"/>
<dbReference type="EMBL" id="QXGJ01000029">
    <property type="protein sequence ID" value="RSX47123.1"/>
    <property type="molecule type" value="Genomic_DNA"/>
</dbReference>
<name>A0A430F693_9BIFI</name>
<proteinExistence type="predicted"/>
<comment type="caution">
    <text evidence="2">The sequence shown here is derived from an EMBL/GenBank/DDBJ whole genome shotgun (WGS) entry which is preliminary data.</text>
</comment>